<keyword evidence="2" id="KW-0862">Zinc</keyword>
<evidence type="ECO:0000313" key="3">
    <source>
        <dbReference type="Proteomes" id="UP000574133"/>
    </source>
</evidence>
<organism evidence="2 3">
    <name type="scientific">Cohnella lubricantis</name>
    <dbReference type="NCBI Taxonomy" id="2163172"/>
    <lineage>
        <taxon>Bacteria</taxon>
        <taxon>Bacillati</taxon>
        <taxon>Bacillota</taxon>
        <taxon>Bacilli</taxon>
        <taxon>Bacillales</taxon>
        <taxon>Paenibacillaceae</taxon>
        <taxon>Cohnella</taxon>
    </lineage>
</organism>
<comment type="caution">
    <text evidence="2">The sequence shown here is derived from an EMBL/GenBank/DDBJ whole genome shotgun (WGS) entry which is preliminary data.</text>
</comment>
<keyword evidence="2" id="KW-0863">Zinc-finger</keyword>
<feature type="region of interest" description="Disordered" evidence="1">
    <location>
        <begin position="70"/>
        <end position="91"/>
    </location>
</feature>
<dbReference type="Proteomes" id="UP000574133">
    <property type="component" value="Unassembled WGS sequence"/>
</dbReference>
<accession>A0A841T6G6</accession>
<dbReference type="EMBL" id="JACJVN010000017">
    <property type="protein sequence ID" value="MBB6676482.1"/>
    <property type="molecule type" value="Genomic_DNA"/>
</dbReference>
<dbReference type="RefSeq" id="WP_185177776.1">
    <property type="nucleotide sequence ID" value="NZ_CBCSEP010000004.1"/>
</dbReference>
<keyword evidence="3" id="KW-1185">Reference proteome</keyword>
<protein>
    <submittedName>
        <fullName evidence="2">Zinc-finger domain-containing protein</fullName>
    </submittedName>
</protein>
<dbReference type="AlphaFoldDB" id="A0A841T6G6"/>
<gene>
    <name evidence="2" type="ORF">H4Q31_03980</name>
</gene>
<evidence type="ECO:0000313" key="2">
    <source>
        <dbReference type="EMBL" id="MBB6676482.1"/>
    </source>
</evidence>
<name>A0A841T6G6_9BACL</name>
<keyword evidence="2" id="KW-0479">Metal-binding</keyword>
<evidence type="ECO:0000256" key="1">
    <source>
        <dbReference type="SAM" id="MobiDB-lite"/>
    </source>
</evidence>
<dbReference type="GO" id="GO:0008270">
    <property type="term" value="F:zinc ion binding"/>
    <property type="evidence" value="ECO:0007669"/>
    <property type="project" value="UniProtKB-KW"/>
</dbReference>
<dbReference type="InterPro" id="IPR019718">
    <property type="entry name" value="DUF2602"/>
</dbReference>
<reference evidence="2 3" key="1">
    <citation type="submission" date="2020-08" db="EMBL/GenBank/DDBJ databases">
        <title>Cohnella phylogeny.</title>
        <authorList>
            <person name="Dunlap C."/>
        </authorList>
    </citation>
    <scope>NUCLEOTIDE SEQUENCE [LARGE SCALE GENOMIC DNA]</scope>
    <source>
        <strain evidence="2 3">DSM 103658</strain>
    </source>
</reference>
<sequence>MIVRDRKNVLAQISAIEDGTCAACETRQRMQEAYGRRGHYAKISYHCNQVCPIGRQLQELGKYLVRNKKAPTTAPRQQRREWMLNEDEVAQ</sequence>
<dbReference type="Pfam" id="PF10782">
    <property type="entry name" value="zf-C2HCIx2C"/>
    <property type="match status" value="1"/>
</dbReference>
<proteinExistence type="predicted"/>